<evidence type="ECO:0000259" key="6">
    <source>
        <dbReference type="PROSITE" id="PS50850"/>
    </source>
</evidence>
<proteinExistence type="predicted"/>
<keyword evidence="3 5" id="KW-1133">Transmembrane helix</keyword>
<feature type="transmembrane region" description="Helical" evidence="5">
    <location>
        <begin position="199"/>
        <end position="221"/>
    </location>
</feature>
<evidence type="ECO:0000256" key="3">
    <source>
        <dbReference type="ARBA" id="ARBA00022989"/>
    </source>
</evidence>
<feature type="transmembrane region" description="Helical" evidence="5">
    <location>
        <begin position="332"/>
        <end position="357"/>
    </location>
</feature>
<dbReference type="PANTHER" id="PTHR23502">
    <property type="entry name" value="MAJOR FACILITATOR SUPERFAMILY"/>
    <property type="match status" value="1"/>
</dbReference>
<dbReference type="SUPFAM" id="SSF103473">
    <property type="entry name" value="MFS general substrate transporter"/>
    <property type="match status" value="1"/>
</dbReference>
<feature type="transmembrane region" description="Helical" evidence="5">
    <location>
        <begin position="308"/>
        <end position="326"/>
    </location>
</feature>
<dbReference type="AlphaFoldDB" id="A0A9N9F6D0"/>
<dbReference type="GO" id="GO:0022857">
    <property type="term" value="F:transmembrane transporter activity"/>
    <property type="evidence" value="ECO:0007669"/>
    <property type="project" value="InterPro"/>
</dbReference>
<feature type="domain" description="Major facilitator superfamily (MFS) profile" evidence="6">
    <location>
        <begin position="74"/>
        <end position="434"/>
    </location>
</feature>
<reference evidence="7" key="1">
    <citation type="submission" date="2021-06" db="EMBL/GenBank/DDBJ databases">
        <authorList>
            <person name="Kallberg Y."/>
            <person name="Tangrot J."/>
            <person name="Rosling A."/>
        </authorList>
    </citation>
    <scope>NUCLEOTIDE SEQUENCE</scope>
    <source>
        <strain evidence="7">UK204</strain>
    </source>
</reference>
<name>A0A9N9F6D0_9GLOM</name>
<feature type="transmembrane region" description="Helical" evidence="5">
    <location>
        <begin position="108"/>
        <end position="129"/>
    </location>
</feature>
<keyword evidence="2 5" id="KW-0812">Transmembrane</keyword>
<feature type="transmembrane region" description="Helical" evidence="5">
    <location>
        <begin position="141"/>
        <end position="160"/>
    </location>
</feature>
<sequence length="434" mass="48729">MGHFSTYKKLKVTHIVWNLFAEIPKSLIISIDERSSRDSKKITAELTNVIEEKEVNENSKDNPFNWPKRKKWLTLVVLSCGAIISPISCFLFYPAVLEVRKQLHTTSILTNASVSIFIIFQGIGPLGCAAYSDSRQTRRHVYIFSLILFIVTSVICAITNNIWLLILIRSVQACGSSALHAIGPTTISDMFVSEELGNAFGFFYLFPMFGPLVGPVIGGYVTEYLGWRCKVYNLTASKIGLVFLSPALGYMLGSVIGGKYTDYVLRKAKRIALIAQQKEIEKIIEKGENDTIMLESVQVEPEIRIHGIWIGVIIIPTSFLAYGWLLENRISIIFPLILMFLGFGQILVYTTMFTYLVESFPTQSASIAANLNFSRQLVAGLLSLFSVPIYEALGVGWTFSLVAFLKIIVTLLVIVVIFKGEQWRLKFKQDFNLN</sequence>
<dbReference type="PROSITE" id="PS50850">
    <property type="entry name" value="MFS"/>
    <property type="match status" value="1"/>
</dbReference>
<comment type="subcellular location">
    <subcellularLocation>
        <location evidence="1">Membrane</location>
        <topology evidence="1">Multi-pass membrane protein</topology>
    </subcellularLocation>
</comment>
<dbReference type="InterPro" id="IPR036259">
    <property type="entry name" value="MFS_trans_sf"/>
</dbReference>
<comment type="caution">
    <text evidence="7">The sequence shown here is derived from an EMBL/GenBank/DDBJ whole genome shotgun (WGS) entry which is preliminary data.</text>
</comment>
<organism evidence="7 8">
    <name type="scientific">Funneliformis caledonium</name>
    <dbReference type="NCBI Taxonomy" id="1117310"/>
    <lineage>
        <taxon>Eukaryota</taxon>
        <taxon>Fungi</taxon>
        <taxon>Fungi incertae sedis</taxon>
        <taxon>Mucoromycota</taxon>
        <taxon>Glomeromycotina</taxon>
        <taxon>Glomeromycetes</taxon>
        <taxon>Glomerales</taxon>
        <taxon>Glomeraceae</taxon>
        <taxon>Funneliformis</taxon>
    </lineage>
</organism>
<evidence type="ECO:0000256" key="1">
    <source>
        <dbReference type="ARBA" id="ARBA00004141"/>
    </source>
</evidence>
<dbReference type="Gene3D" id="1.20.1250.20">
    <property type="entry name" value="MFS general substrate transporter like domains"/>
    <property type="match status" value="1"/>
</dbReference>
<dbReference type="GO" id="GO:0005886">
    <property type="term" value="C:plasma membrane"/>
    <property type="evidence" value="ECO:0007669"/>
    <property type="project" value="TreeGrafter"/>
</dbReference>
<dbReference type="Pfam" id="PF07690">
    <property type="entry name" value="MFS_1"/>
    <property type="match status" value="1"/>
</dbReference>
<feature type="transmembrane region" description="Helical" evidence="5">
    <location>
        <begin position="396"/>
        <end position="418"/>
    </location>
</feature>
<dbReference type="OrthoDB" id="3936150at2759"/>
<feature type="transmembrane region" description="Helical" evidence="5">
    <location>
        <begin position="72"/>
        <end position="96"/>
    </location>
</feature>
<keyword evidence="8" id="KW-1185">Reference proteome</keyword>
<accession>A0A9N9F6D0</accession>
<dbReference type="InterPro" id="IPR011701">
    <property type="entry name" value="MFS"/>
</dbReference>
<evidence type="ECO:0000256" key="4">
    <source>
        <dbReference type="ARBA" id="ARBA00023136"/>
    </source>
</evidence>
<evidence type="ECO:0000256" key="5">
    <source>
        <dbReference type="SAM" id="Phobius"/>
    </source>
</evidence>
<feature type="transmembrane region" description="Helical" evidence="5">
    <location>
        <begin position="241"/>
        <end position="260"/>
    </location>
</feature>
<dbReference type="EMBL" id="CAJVPQ010000812">
    <property type="protein sequence ID" value="CAG8512250.1"/>
    <property type="molecule type" value="Genomic_DNA"/>
</dbReference>
<evidence type="ECO:0000256" key="2">
    <source>
        <dbReference type="ARBA" id="ARBA00022692"/>
    </source>
</evidence>
<gene>
    <name evidence="7" type="ORF">FCALED_LOCUS4259</name>
</gene>
<dbReference type="Gene3D" id="1.20.1720.10">
    <property type="entry name" value="Multidrug resistance protein D"/>
    <property type="match status" value="1"/>
</dbReference>
<evidence type="ECO:0000313" key="7">
    <source>
        <dbReference type="EMBL" id="CAG8512250.1"/>
    </source>
</evidence>
<protein>
    <submittedName>
        <fullName evidence="7">11190_t:CDS:1</fullName>
    </submittedName>
</protein>
<keyword evidence="4 5" id="KW-0472">Membrane</keyword>
<dbReference type="PANTHER" id="PTHR23502:SF5">
    <property type="entry name" value="QUINIDINE RESISTANCE PROTEIN 3"/>
    <property type="match status" value="1"/>
</dbReference>
<dbReference type="InterPro" id="IPR020846">
    <property type="entry name" value="MFS_dom"/>
</dbReference>
<evidence type="ECO:0000313" key="8">
    <source>
        <dbReference type="Proteomes" id="UP000789570"/>
    </source>
</evidence>
<dbReference type="Proteomes" id="UP000789570">
    <property type="component" value="Unassembled WGS sequence"/>
</dbReference>